<dbReference type="EMBL" id="CP060122">
    <property type="protein sequence ID" value="QNG45014.1"/>
    <property type="molecule type" value="Genomic_DNA"/>
</dbReference>
<gene>
    <name evidence="1" type="ORF">H3V42_24820</name>
</gene>
<reference evidence="1 2" key="1">
    <citation type="submission" date="2020-07" db="EMBL/GenBank/DDBJ databases">
        <title>Whole genome sequence of Sphingobium yanoikuyae A3.</title>
        <authorList>
            <person name="Han S.-S."/>
        </authorList>
    </citation>
    <scope>NUCLEOTIDE SEQUENCE [LARGE SCALE GENOMIC DNA]</scope>
    <source>
        <strain evidence="1 2">A3</strain>
    </source>
</reference>
<proteinExistence type="predicted"/>
<sequence>MPEKSLIYALPLLALATLGWGDSGPSNAAVNARTSSKPIQRLALNQPRMLGEPGCNATAFAQLPDDRSLFIGRQLVTADGRLAGVSGPNDCSGGDPANEKRGQAFNRWSLTLTKLDWKSGQFSIVKALIDTSTDPRTKRSRAIITGGPMRGLIIRSAYDPSVAKLGDKTYVAFECTVENGQRYHVQQTSSCVSSYDTKRQSIDVQRTVVAVSGNQQGNIYHVAAVPRLLAFKGSLYLYWSAMTVKNGQIMSSVARGAELVDDANGIHLKRAGSRVPTAQDAASIAIWTPDRSAMGNRLVNIMSFAPGTSDFLILAALGGSTCNAPSDKSAGCFRLAVRRSSTPLAHMGFNHAEVVDPGLPTNPQEYALPVQDPQGSTWLMGHFVRPPANGFADRRSLPDKNYWQKTSRASALLMVPAPGLQP</sequence>
<organism evidence="1 2">
    <name type="scientific">Sphingobium yanoikuyae</name>
    <name type="common">Sphingomonas yanoikuyae</name>
    <dbReference type="NCBI Taxonomy" id="13690"/>
    <lineage>
        <taxon>Bacteria</taxon>
        <taxon>Pseudomonadati</taxon>
        <taxon>Pseudomonadota</taxon>
        <taxon>Alphaproteobacteria</taxon>
        <taxon>Sphingomonadales</taxon>
        <taxon>Sphingomonadaceae</taxon>
        <taxon>Sphingobium</taxon>
    </lineage>
</organism>
<dbReference type="Proteomes" id="UP000515377">
    <property type="component" value="Chromosome"/>
</dbReference>
<protein>
    <submittedName>
        <fullName evidence="1">Uncharacterized protein</fullName>
    </submittedName>
</protein>
<dbReference type="AlphaFoldDB" id="A0A9X7U982"/>
<accession>A0A9X7U982</accession>
<name>A0A9X7U982_SPHYA</name>
<dbReference type="RefSeq" id="WP_185704528.1">
    <property type="nucleotide sequence ID" value="NZ_DAIPVG010000001.1"/>
</dbReference>
<evidence type="ECO:0000313" key="1">
    <source>
        <dbReference type="EMBL" id="QNG45014.1"/>
    </source>
</evidence>
<evidence type="ECO:0000313" key="2">
    <source>
        <dbReference type="Proteomes" id="UP000515377"/>
    </source>
</evidence>